<dbReference type="EMBL" id="AFLV02000081">
    <property type="protein sequence ID" value="EKR62476.1"/>
    <property type="molecule type" value="Genomic_DNA"/>
</dbReference>
<name>A0A828YWS9_9LEPT</name>
<gene>
    <name evidence="1" type="ORF">LEP1GSC036_1646</name>
</gene>
<proteinExistence type="predicted"/>
<evidence type="ECO:0000313" key="2">
    <source>
        <dbReference type="Proteomes" id="UP000001338"/>
    </source>
</evidence>
<reference evidence="1 2" key="1">
    <citation type="submission" date="2012-10" db="EMBL/GenBank/DDBJ databases">
        <authorList>
            <person name="Harkins D.M."/>
            <person name="Durkin A.S."/>
            <person name="Brinkac L.M."/>
            <person name="Haft D.H."/>
            <person name="Selengut J.D."/>
            <person name="Sanka R."/>
            <person name="DePew J."/>
            <person name="Purushe J."/>
            <person name="Whelen A.C."/>
            <person name="Vinetz J.M."/>
            <person name="Sutton G.G."/>
            <person name="Nierman W.C."/>
            <person name="Fouts D.E."/>
        </authorList>
    </citation>
    <scope>NUCLEOTIDE SEQUENCE [LARGE SCALE GENOMIC DNA]</scope>
    <source>
        <strain evidence="1 2">2006001853</strain>
    </source>
</reference>
<comment type="caution">
    <text evidence="1">The sequence shown here is derived from an EMBL/GenBank/DDBJ whole genome shotgun (WGS) entry which is preliminary data.</text>
</comment>
<evidence type="ECO:0000313" key="1">
    <source>
        <dbReference type="EMBL" id="EKR62476.1"/>
    </source>
</evidence>
<dbReference type="AlphaFoldDB" id="A0A828YWS9"/>
<sequence length="59" mass="6961">MNDDCSLCDINSSKTLSAEKTFHPIIYFKIGSFRFSGMFRFHFSQSFTVFFIPIKHPKY</sequence>
<accession>A0A828YWS9</accession>
<protein>
    <submittedName>
        <fullName evidence="1">Uncharacterized protein</fullName>
    </submittedName>
</protein>
<dbReference type="Proteomes" id="UP000001338">
    <property type="component" value="Unassembled WGS sequence"/>
</dbReference>
<organism evidence="1 2">
    <name type="scientific">Leptospira weilii str. 2006001853</name>
    <dbReference type="NCBI Taxonomy" id="1001589"/>
    <lineage>
        <taxon>Bacteria</taxon>
        <taxon>Pseudomonadati</taxon>
        <taxon>Spirochaetota</taxon>
        <taxon>Spirochaetia</taxon>
        <taxon>Leptospirales</taxon>
        <taxon>Leptospiraceae</taxon>
        <taxon>Leptospira</taxon>
    </lineage>
</organism>